<dbReference type="AlphaFoldDB" id="A0A0N4W830"/>
<accession>A0A0N4W830</accession>
<organism evidence="1">
    <name type="scientific">Haemonchus placei</name>
    <name type="common">Barber's pole worm</name>
    <dbReference type="NCBI Taxonomy" id="6290"/>
    <lineage>
        <taxon>Eukaryota</taxon>
        <taxon>Metazoa</taxon>
        <taxon>Ecdysozoa</taxon>
        <taxon>Nematoda</taxon>
        <taxon>Chromadorea</taxon>
        <taxon>Rhabditida</taxon>
        <taxon>Rhabditina</taxon>
        <taxon>Rhabditomorpha</taxon>
        <taxon>Strongyloidea</taxon>
        <taxon>Trichostrongylidae</taxon>
        <taxon>Haemonchus</taxon>
    </lineage>
</organism>
<proteinExistence type="predicted"/>
<sequence length="38" mass="4557">LLYITLREQKIPLLKLLKITESWILRESIDSLPQYESI</sequence>
<protein>
    <submittedName>
        <fullName evidence="1">Transposase</fullName>
    </submittedName>
</protein>
<reference evidence="1" key="1">
    <citation type="submission" date="2017-02" db="UniProtKB">
        <authorList>
            <consortium name="WormBaseParasite"/>
        </authorList>
    </citation>
    <scope>IDENTIFICATION</scope>
</reference>
<evidence type="ECO:0000313" key="1">
    <source>
        <dbReference type="WBParaSite" id="HPLM_0000633501-mRNA-1"/>
    </source>
</evidence>
<name>A0A0N4W830_HAEPC</name>
<dbReference type="WBParaSite" id="HPLM_0000633501-mRNA-1">
    <property type="protein sequence ID" value="HPLM_0000633501-mRNA-1"/>
    <property type="gene ID" value="HPLM_0000633501"/>
</dbReference>